<dbReference type="EMBL" id="JAJSOF020000037">
    <property type="protein sequence ID" value="KAJ4428579.1"/>
    <property type="molecule type" value="Genomic_DNA"/>
</dbReference>
<dbReference type="Proteomes" id="UP001148838">
    <property type="component" value="Unassembled WGS sequence"/>
</dbReference>
<proteinExistence type="predicted"/>
<protein>
    <submittedName>
        <fullName evidence="1">Uncharacterized protein</fullName>
    </submittedName>
</protein>
<name>A0ABQ8S3J2_PERAM</name>
<sequence>MPGTNYAKSLLKRHLEVSVRMSENIKRVRSAINDTVVNQYFDNLEMSVKEVPPQNIVNYDETNFTDDPGNETVIVRRGCKHPERILGTTKTSTSVMMAVTGDQKMLPPYVLYKANLYIHVESFACAACIINTKPFKQVPTRDKRPKPQEKKKINILSGERVRVEDIIG</sequence>
<gene>
    <name evidence="1" type="ORF">ANN_24623</name>
</gene>
<accession>A0ABQ8S3J2</accession>
<comment type="caution">
    <text evidence="1">The sequence shown here is derived from an EMBL/GenBank/DDBJ whole genome shotgun (WGS) entry which is preliminary data.</text>
</comment>
<organism evidence="1 2">
    <name type="scientific">Periplaneta americana</name>
    <name type="common">American cockroach</name>
    <name type="synonym">Blatta americana</name>
    <dbReference type="NCBI Taxonomy" id="6978"/>
    <lineage>
        <taxon>Eukaryota</taxon>
        <taxon>Metazoa</taxon>
        <taxon>Ecdysozoa</taxon>
        <taxon>Arthropoda</taxon>
        <taxon>Hexapoda</taxon>
        <taxon>Insecta</taxon>
        <taxon>Pterygota</taxon>
        <taxon>Neoptera</taxon>
        <taxon>Polyneoptera</taxon>
        <taxon>Dictyoptera</taxon>
        <taxon>Blattodea</taxon>
        <taxon>Blattoidea</taxon>
        <taxon>Blattidae</taxon>
        <taxon>Blattinae</taxon>
        <taxon>Periplaneta</taxon>
    </lineage>
</organism>
<keyword evidence="2" id="KW-1185">Reference proteome</keyword>
<reference evidence="1 2" key="1">
    <citation type="journal article" date="2022" name="Allergy">
        <title>Genome assembly and annotation of Periplaneta americana reveal a comprehensive cockroach allergen profile.</title>
        <authorList>
            <person name="Wang L."/>
            <person name="Xiong Q."/>
            <person name="Saelim N."/>
            <person name="Wang L."/>
            <person name="Nong W."/>
            <person name="Wan A.T."/>
            <person name="Shi M."/>
            <person name="Liu X."/>
            <person name="Cao Q."/>
            <person name="Hui J.H.L."/>
            <person name="Sookrung N."/>
            <person name="Leung T.F."/>
            <person name="Tungtrongchitr A."/>
            <person name="Tsui S.K.W."/>
        </authorList>
    </citation>
    <scope>NUCLEOTIDE SEQUENCE [LARGE SCALE GENOMIC DNA]</scope>
    <source>
        <strain evidence="1">PWHHKU_190912</strain>
    </source>
</reference>
<evidence type="ECO:0000313" key="2">
    <source>
        <dbReference type="Proteomes" id="UP001148838"/>
    </source>
</evidence>
<evidence type="ECO:0000313" key="1">
    <source>
        <dbReference type="EMBL" id="KAJ4428579.1"/>
    </source>
</evidence>